<dbReference type="EMBL" id="JADCUA010000023">
    <property type="protein sequence ID" value="KAH9832002.1"/>
    <property type="molecule type" value="Genomic_DNA"/>
</dbReference>
<sequence length="200" mass="21606">MPPKRKSTDGAAGSSKKARSAVDHAPAAALASAVLAGRDTYPIPEDDADVRALLVQLSQYAKYLEGQVDAGTNASGSGGVVSVRQKTQEELEDAAEKVRKAAQSGIKKQMKWRPSCKSNSAKWTYDGICPDPAVFGVLMGLDGPPKFKQKKFTKDEFQDLIGRCEGSAMYNTLYITGDHVNVRWSDTGEFKFSGTYGISY</sequence>
<keyword evidence="3" id="KW-1185">Reference proteome</keyword>
<name>A0ABQ8K5H0_9APHY</name>
<dbReference type="RefSeq" id="XP_047775048.1">
    <property type="nucleotide sequence ID" value="XM_047917461.1"/>
</dbReference>
<dbReference type="GeneID" id="71998193"/>
<dbReference type="Proteomes" id="UP000814176">
    <property type="component" value="Unassembled WGS sequence"/>
</dbReference>
<gene>
    <name evidence="2" type="ORF">C8Q71DRAFT_276497</name>
</gene>
<organism evidence="2 3">
    <name type="scientific">Rhodofomes roseus</name>
    <dbReference type="NCBI Taxonomy" id="34475"/>
    <lineage>
        <taxon>Eukaryota</taxon>
        <taxon>Fungi</taxon>
        <taxon>Dikarya</taxon>
        <taxon>Basidiomycota</taxon>
        <taxon>Agaricomycotina</taxon>
        <taxon>Agaricomycetes</taxon>
        <taxon>Polyporales</taxon>
        <taxon>Rhodofomes</taxon>
    </lineage>
</organism>
<protein>
    <submittedName>
        <fullName evidence="2">Uncharacterized protein</fullName>
    </submittedName>
</protein>
<comment type="caution">
    <text evidence="2">The sequence shown here is derived from an EMBL/GenBank/DDBJ whole genome shotgun (WGS) entry which is preliminary data.</text>
</comment>
<proteinExistence type="predicted"/>
<feature type="region of interest" description="Disordered" evidence="1">
    <location>
        <begin position="1"/>
        <end position="25"/>
    </location>
</feature>
<accession>A0ABQ8K5H0</accession>
<evidence type="ECO:0000256" key="1">
    <source>
        <dbReference type="SAM" id="MobiDB-lite"/>
    </source>
</evidence>
<evidence type="ECO:0000313" key="2">
    <source>
        <dbReference type="EMBL" id="KAH9832002.1"/>
    </source>
</evidence>
<evidence type="ECO:0000313" key="3">
    <source>
        <dbReference type="Proteomes" id="UP000814176"/>
    </source>
</evidence>
<reference evidence="2 3" key="1">
    <citation type="journal article" date="2021" name="Environ. Microbiol.">
        <title>Gene family expansions and transcriptome signatures uncover fungal adaptations to wood decay.</title>
        <authorList>
            <person name="Hage H."/>
            <person name="Miyauchi S."/>
            <person name="Viragh M."/>
            <person name="Drula E."/>
            <person name="Min B."/>
            <person name="Chaduli D."/>
            <person name="Navarro D."/>
            <person name="Favel A."/>
            <person name="Norest M."/>
            <person name="Lesage-Meessen L."/>
            <person name="Balint B."/>
            <person name="Merenyi Z."/>
            <person name="de Eugenio L."/>
            <person name="Morin E."/>
            <person name="Martinez A.T."/>
            <person name="Baldrian P."/>
            <person name="Stursova M."/>
            <person name="Martinez M.J."/>
            <person name="Novotny C."/>
            <person name="Magnuson J.K."/>
            <person name="Spatafora J.W."/>
            <person name="Maurice S."/>
            <person name="Pangilinan J."/>
            <person name="Andreopoulos W."/>
            <person name="LaButti K."/>
            <person name="Hundley H."/>
            <person name="Na H."/>
            <person name="Kuo A."/>
            <person name="Barry K."/>
            <person name="Lipzen A."/>
            <person name="Henrissat B."/>
            <person name="Riley R."/>
            <person name="Ahrendt S."/>
            <person name="Nagy L.G."/>
            <person name="Grigoriev I.V."/>
            <person name="Martin F."/>
            <person name="Rosso M.N."/>
        </authorList>
    </citation>
    <scope>NUCLEOTIDE SEQUENCE [LARGE SCALE GENOMIC DNA]</scope>
    <source>
        <strain evidence="2 3">CIRM-BRFM 1785</strain>
    </source>
</reference>